<dbReference type="Pfam" id="PF25048">
    <property type="entry name" value="Beta-prop_TEP1_C"/>
    <property type="match status" value="1"/>
</dbReference>
<feature type="repeat" description="WD" evidence="5">
    <location>
        <begin position="493"/>
        <end position="525"/>
    </location>
</feature>
<comment type="subcellular location">
    <subcellularLocation>
        <location evidence="1">Nucleus</location>
    </subcellularLocation>
</comment>
<dbReference type="Pfam" id="PF00400">
    <property type="entry name" value="WD40"/>
    <property type="match status" value="5"/>
</dbReference>
<gene>
    <name evidence="8" type="ORF">CWI37_0844p0020</name>
</gene>
<name>A0A4V2JUP2_9MICR</name>
<dbReference type="GO" id="GO:0005730">
    <property type="term" value="C:nucleolus"/>
    <property type="evidence" value="ECO:0007669"/>
    <property type="project" value="TreeGrafter"/>
</dbReference>
<dbReference type="GO" id="GO:0000027">
    <property type="term" value="P:ribosomal large subunit assembly"/>
    <property type="evidence" value="ECO:0007669"/>
    <property type="project" value="TreeGrafter"/>
</dbReference>
<evidence type="ECO:0000256" key="3">
    <source>
        <dbReference type="ARBA" id="ARBA00022737"/>
    </source>
</evidence>
<evidence type="ECO:0000256" key="1">
    <source>
        <dbReference type="ARBA" id="ARBA00004123"/>
    </source>
</evidence>
<evidence type="ECO:0000313" key="8">
    <source>
        <dbReference type="EMBL" id="TBU00972.1"/>
    </source>
</evidence>
<dbReference type="PANTHER" id="PTHR19848">
    <property type="entry name" value="WD40 REPEAT PROTEIN"/>
    <property type="match status" value="1"/>
</dbReference>
<evidence type="ECO:0000259" key="7">
    <source>
        <dbReference type="Pfam" id="PF25048"/>
    </source>
</evidence>
<comment type="caution">
    <text evidence="8">The sequence shown here is derived from an EMBL/GenBank/DDBJ whole genome shotgun (WGS) entry which is preliminary data.</text>
</comment>
<organism evidence="8 9">
    <name type="scientific">Hamiltosporidium tvaerminnensis</name>
    <dbReference type="NCBI Taxonomy" id="1176355"/>
    <lineage>
        <taxon>Eukaryota</taxon>
        <taxon>Fungi</taxon>
        <taxon>Fungi incertae sedis</taxon>
        <taxon>Microsporidia</taxon>
        <taxon>Dubosqiidae</taxon>
        <taxon>Hamiltosporidium</taxon>
    </lineage>
</organism>
<dbReference type="Proteomes" id="UP000292362">
    <property type="component" value="Unassembled WGS sequence"/>
</dbReference>
<dbReference type="PANTHER" id="PTHR19848:SF0">
    <property type="entry name" value="NOTCHLESS PROTEIN HOMOLOG 1"/>
    <property type="match status" value="1"/>
</dbReference>
<dbReference type="PROSITE" id="PS50294">
    <property type="entry name" value="WD_REPEATS_REGION"/>
    <property type="match status" value="2"/>
</dbReference>
<dbReference type="EMBL" id="PITJ01000844">
    <property type="protein sequence ID" value="TBU00972.1"/>
    <property type="molecule type" value="Genomic_DNA"/>
</dbReference>
<dbReference type="PROSITE" id="PS50082">
    <property type="entry name" value="WD_REPEATS_2"/>
    <property type="match status" value="2"/>
</dbReference>
<dbReference type="InterPro" id="IPR001680">
    <property type="entry name" value="WD40_rpt"/>
</dbReference>
<evidence type="ECO:0000256" key="5">
    <source>
        <dbReference type="PROSITE-ProRule" id="PRU00221"/>
    </source>
</evidence>
<evidence type="ECO:0000256" key="4">
    <source>
        <dbReference type="ARBA" id="ARBA00023242"/>
    </source>
</evidence>
<accession>A0A4V2JUP2</accession>
<dbReference type="InterPro" id="IPR036322">
    <property type="entry name" value="WD40_repeat_dom_sf"/>
</dbReference>
<keyword evidence="4" id="KW-0539">Nucleus</keyword>
<evidence type="ECO:0000256" key="2">
    <source>
        <dbReference type="ARBA" id="ARBA00022574"/>
    </source>
</evidence>
<dbReference type="SMART" id="SM00320">
    <property type="entry name" value="WD40"/>
    <property type="match status" value="8"/>
</dbReference>
<sequence>MSQQVLIEFYDTQNNKIRDKLHVPLSITRKHLLSLLNQPTPSNLYLNDQEIRTTLQDVTDSQKICLEQILKIKILPSTDTLPIQTTHCSSSYSGHESPVLCIKYSTCGAYIYSGGGDCTLRVWHALTKTQVKVNKHHTHWVLCIDCSIHTVVSGDMSGTICTYTVTGDFIHTHQIHKNAITALILHHDRIYTSSRDKTVKISTLTGTILYSYTHTQPVTCIALNTYFFISGSTDKSLKIYTHHFKHLKTLTNHKNRINCIFLNNKFILTTSDDHTAHLYHIEGLENTNFEKLDNKLENNLDGNKEGVNDKEVEEGVINSTNKQHSDINEFGEQQGDIKESNTSSNKQQGFNNLSNNSINKQHPFNNSIDKQQGVSNLSNNTTNKQHPLNNSIDKQQGVNNVSNNTTNKQHPLNNSIDKQQGVSNLSNNTTNKQHPLNNSIDKQQGVNNVSNISIDKQHPLNTSIDKQQGVSNLSNNTTNKQHPLITIPSSFITLNHNSIITTASISPNNTIIATGSFDKKVKIWNTTGTLISEYLHLNSIYKVHCTNTSIISASKDGIIKIYSYYNKSIVNEFICKNEIYCFDIYNSQLVCGCKDKKVVFRERSDRGKSDRIRDTSKQHLLNISTNTYHPVNNSTSKQHLLNICTILITLLITLLVNNTS</sequence>
<dbReference type="InterPro" id="IPR056828">
    <property type="entry name" value="Beta-prop_TEP1_C"/>
</dbReference>
<keyword evidence="3" id="KW-0677">Repeat</keyword>
<dbReference type="SUPFAM" id="SSF50978">
    <property type="entry name" value="WD40 repeat-like"/>
    <property type="match status" value="1"/>
</dbReference>
<keyword evidence="2 5" id="KW-0853">WD repeat</keyword>
<feature type="region of interest" description="Disordered" evidence="6">
    <location>
        <begin position="333"/>
        <end position="443"/>
    </location>
</feature>
<dbReference type="Gene3D" id="2.130.10.10">
    <property type="entry name" value="YVTN repeat-like/Quinoprotein amine dehydrogenase"/>
    <property type="match status" value="2"/>
</dbReference>
<proteinExistence type="predicted"/>
<dbReference type="VEuPathDB" id="MicrosporidiaDB:CWI37_0844p0020"/>
<feature type="repeat" description="WD" evidence="5">
    <location>
        <begin position="92"/>
        <end position="133"/>
    </location>
</feature>
<reference evidence="8 9" key="1">
    <citation type="submission" date="2017-12" db="EMBL/GenBank/DDBJ databases">
        <authorList>
            <person name="Pombert J.-F."/>
            <person name="Haag K.L."/>
            <person name="Ebert D."/>
        </authorList>
    </citation>
    <scope>NUCLEOTIDE SEQUENCE [LARGE SCALE GENOMIC DNA]</scope>
    <source>
        <strain evidence="8">FI-OER-3-3</strain>
    </source>
</reference>
<feature type="compositionally biased region" description="Polar residues" evidence="6">
    <location>
        <begin position="340"/>
        <end position="443"/>
    </location>
</feature>
<dbReference type="AlphaFoldDB" id="A0A4V2JUP2"/>
<evidence type="ECO:0000313" key="9">
    <source>
        <dbReference type="Proteomes" id="UP000292362"/>
    </source>
</evidence>
<dbReference type="InterPro" id="IPR015943">
    <property type="entry name" value="WD40/YVTN_repeat-like_dom_sf"/>
</dbReference>
<protein>
    <recommendedName>
        <fullName evidence="7">TEP-1 C-terminal beta-propeller domain-containing protein</fullName>
    </recommendedName>
</protein>
<feature type="domain" description="TEP-1 C-terminal beta-propeller" evidence="7">
    <location>
        <begin position="536"/>
        <end position="600"/>
    </location>
</feature>
<evidence type="ECO:0000256" key="6">
    <source>
        <dbReference type="SAM" id="MobiDB-lite"/>
    </source>
</evidence>